<proteinExistence type="predicted"/>
<reference evidence="3 4" key="1">
    <citation type="journal article" date="2018" name="Mol. Biol. Evol.">
        <title>Broad Genomic Sampling Reveals a Smut Pathogenic Ancestry of the Fungal Clade Ustilaginomycotina.</title>
        <authorList>
            <person name="Kijpornyongpan T."/>
            <person name="Mondo S.J."/>
            <person name="Barry K."/>
            <person name="Sandor L."/>
            <person name="Lee J."/>
            <person name="Lipzen A."/>
            <person name="Pangilinan J."/>
            <person name="LaButti K."/>
            <person name="Hainaut M."/>
            <person name="Henrissat B."/>
            <person name="Grigoriev I.V."/>
            <person name="Spatafora J.W."/>
            <person name="Aime M.C."/>
        </authorList>
    </citation>
    <scope>NUCLEOTIDE SEQUENCE [LARGE SCALE GENOMIC DNA]</scope>
    <source>
        <strain evidence="3 4">MCA 4658</strain>
    </source>
</reference>
<feature type="compositionally biased region" description="Polar residues" evidence="1">
    <location>
        <begin position="443"/>
        <end position="460"/>
    </location>
</feature>
<evidence type="ECO:0000256" key="1">
    <source>
        <dbReference type="SAM" id="MobiDB-lite"/>
    </source>
</evidence>
<dbReference type="Gene3D" id="3.20.20.100">
    <property type="entry name" value="NADP-dependent oxidoreductase domain"/>
    <property type="match status" value="1"/>
</dbReference>
<dbReference type="STRING" id="1522189.A0A316VQK2"/>
<dbReference type="InterPro" id="IPR036812">
    <property type="entry name" value="NAD(P)_OxRdtase_dom_sf"/>
</dbReference>
<dbReference type="RefSeq" id="XP_025366684.1">
    <property type="nucleotide sequence ID" value="XM_025512067.1"/>
</dbReference>
<sequence>MPIAPAQDPPESYWGALPTLEQVLDVSSAAGEAARVRGGLAPWVRTADVNTSTRTEAYGINLSNHDVNDAAEPARGRPNRSLREDISPIVFGGGILRLGDGQYRDTSEEKVKGLDSFRVVHLALSYGINAIDTSAYYYPSEILLGRILRLLSPLHPRSSYRLLTKCGRYGPSLEHFDYSPKGVRESVGKSLKRLNTSYLDQVLLHDVEFVAEKVGASHEQGFDARDAARHEGESTSGLALQKSLGLSAASWGTSCGPGDAAVLGALQELFNLKDEGLILNVGISGYPLPVLLRICRLAYIELGRPLDCVLSYSQDCLHSDLLRAWRGLFEMDQRQSRTSHAERNGKWNPPLLLNGSPFSMGLLTEGAVPDWHPAPQELKDACLRAAQSLLSASSAPHDAAGLERHHGTGFPTLVGMATCDHVHAAIQTMRVLMARTSAQNSCETNAKNGASNGERQSQALQDAAEKKVKDMVRESGYVDWSWASG</sequence>
<protein>
    <submittedName>
        <fullName evidence="3">Aldo/keto reductase</fullName>
    </submittedName>
</protein>
<dbReference type="Proteomes" id="UP000245783">
    <property type="component" value="Unassembled WGS sequence"/>
</dbReference>
<dbReference type="SUPFAM" id="SSF51430">
    <property type="entry name" value="NAD(P)-linked oxidoreductase"/>
    <property type="match status" value="1"/>
</dbReference>
<name>A0A316VQK2_9BASI</name>
<evidence type="ECO:0000259" key="2">
    <source>
        <dbReference type="Pfam" id="PF00248"/>
    </source>
</evidence>
<dbReference type="InterPro" id="IPR020471">
    <property type="entry name" value="AKR"/>
</dbReference>
<dbReference type="GO" id="GO:0005829">
    <property type="term" value="C:cytosol"/>
    <property type="evidence" value="ECO:0007669"/>
    <property type="project" value="TreeGrafter"/>
</dbReference>
<evidence type="ECO:0000313" key="4">
    <source>
        <dbReference type="Proteomes" id="UP000245783"/>
    </source>
</evidence>
<dbReference type="InParanoid" id="A0A316VQK2"/>
<dbReference type="AlphaFoldDB" id="A0A316VQK2"/>
<dbReference type="Pfam" id="PF00248">
    <property type="entry name" value="Aldo_ket_red"/>
    <property type="match status" value="1"/>
</dbReference>
<keyword evidence="4" id="KW-1185">Reference proteome</keyword>
<dbReference type="PANTHER" id="PTHR42686">
    <property type="entry name" value="GH17980P-RELATED"/>
    <property type="match status" value="1"/>
</dbReference>
<gene>
    <name evidence="3" type="ORF">IE81DRAFT_294715</name>
</gene>
<dbReference type="OrthoDB" id="5286008at2759"/>
<dbReference type="EMBL" id="KZ819461">
    <property type="protein sequence ID" value="PWN39524.1"/>
    <property type="molecule type" value="Genomic_DNA"/>
</dbReference>
<dbReference type="GO" id="GO:0045290">
    <property type="term" value="F:D-arabinose 1-dehydrogenase [NAD(P)+] activity"/>
    <property type="evidence" value="ECO:0007669"/>
    <property type="project" value="TreeGrafter"/>
</dbReference>
<dbReference type="GO" id="GO:0070485">
    <property type="term" value="P:dehydro-D-arabinono-1,4-lactone biosynthetic process"/>
    <property type="evidence" value="ECO:0007669"/>
    <property type="project" value="TreeGrafter"/>
</dbReference>
<dbReference type="PANTHER" id="PTHR42686:SF1">
    <property type="entry name" value="GH17980P-RELATED"/>
    <property type="match status" value="1"/>
</dbReference>
<dbReference type="GeneID" id="37033937"/>
<organism evidence="3 4">
    <name type="scientific">Ceraceosorus guamensis</name>
    <dbReference type="NCBI Taxonomy" id="1522189"/>
    <lineage>
        <taxon>Eukaryota</taxon>
        <taxon>Fungi</taxon>
        <taxon>Dikarya</taxon>
        <taxon>Basidiomycota</taxon>
        <taxon>Ustilaginomycotina</taxon>
        <taxon>Exobasidiomycetes</taxon>
        <taxon>Ceraceosorales</taxon>
        <taxon>Ceraceosoraceae</taxon>
        <taxon>Ceraceosorus</taxon>
    </lineage>
</organism>
<accession>A0A316VQK2</accession>
<feature type="region of interest" description="Disordered" evidence="1">
    <location>
        <begin position="443"/>
        <end position="467"/>
    </location>
</feature>
<feature type="domain" description="NADP-dependent oxidoreductase" evidence="2">
    <location>
        <begin position="104"/>
        <end position="292"/>
    </location>
</feature>
<evidence type="ECO:0000313" key="3">
    <source>
        <dbReference type="EMBL" id="PWN39524.1"/>
    </source>
</evidence>
<dbReference type="InterPro" id="IPR023210">
    <property type="entry name" value="NADP_OxRdtase_dom"/>
</dbReference>